<comment type="caution">
    <text evidence="1">The sequence shown here is derived from an EMBL/GenBank/DDBJ whole genome shotgun (WGS) entry which is preliminary data.</text>
</comment>
<proteinExistence type="predicted"/>
<protein>
    <recommendedName>
        <fullName evidence="3">WD40 repeat domain-containing protein</fullName>
    </recommendedName>
</protein>
<gene>
    <name evidence="1" type="ORF">Acy02nite_70800</name>
</gene>
<dbReference type="InterPro" id="IPR011047">
    <property type="entry name" value="Quinoprotein_ADH-like_sf"/>
</dbReference>
<dbReference type="Gene3D" id="2.130.10.10">
    <property type="entry name" value="YVTN repeat-like/Quinoprotein amine dehydrogenase"/>
    <property type="match status" value="2"/>
</dbReference>
<keyword evidence="2" id="KW-1185">Reference proteome</keyword>
<dbReference type="Proteomes" id="UP000619479">
    <property type="component" value="Unassembled WGS sequence"/>
</dbReference>
<evidence type="ECO:0000313" key="1">
    <source>
        <dbReference type="EMBL" id="GID69199.1"/>
    </source>
</evidence>
<dbReference type="InterPro" id="IPR015943">
    <property type="entry name" value="WD40/YVTN_repeat-like_dom_sf"/>
</dbReference>
<dbReference type="SUPFAM" id="SSF50998">
    <property type="entry name" value="Quinoprotein alcohol dehydrogenase-like"/>
    <property type="match status" value="1"/>
</dbReference>
<accession>A0A919MB33</accession>
<evidence type="ECO:0008006" key="3">
    <source>
        <dbReference type="Google" id="ProtNLM"/>
    </source>
</evidence>
<sequence>MIIDALRLATLPLDGTDMLLSWDGSAIQVWDPRAGERLSTVPEKFGTINDLIVCPTGWRDPLIVVTTDEGVSWFEPRTGAPGNLADRAALAAPMAVWAGTLLAGSGREPFPLLRWDAGTGARLEPLGRHADQVTAIAVLTAPGGDGPIVCAGDRFGKISLWNPRTGAPAGVRLDAGGEEVIGAITSVELLDGRVLIAAATADLHRWDAVTGEPVGAPIVVDSYAVASLQAVTVNGRPELITVGHDQAVQRWDAETGERVGDPAPGRCATVLHRYGQLTLAIGTLDGKVELRPLGQTHPDRRV</sequence>
<dbReference type="EMBL" id="BOMH01000058">
    <property type="protein sequence ID" value="GID69199.1"/>
    <property type="molecule type" value="Genomic_DNA"/>
</dbReference>
<name>A0A919MB33_9ACTN</name>
<reference evidence="1" key="1">
    <citation type="submission" date="2021-01" db="EMBL/GenBank/DDBJ databases">
        <title>Whole genome shotgun sequence of Actinoplanes cyaneus NBRC 14990.</title>
        <authorList>
            <person name="Komaki H."/>
            <person name="Tamura T."/>
        </authorList>
    </citation>
    <scope>NUCLEOTIDE SEQUENCE</scope>
    <source>
        <strain evidence="1">NBRC 14990</strain>
    </source>
</reference>
<evidence type="ECO:0000313" key="2">
    <source>
        <dbReference type="Proteomes" id="UP000619479"/>
    </source>
</evidence>
<dbReference type="AlphaFoldDB" id="A0A919MB33"/>
<dbReference type="RefSeq" id="WP_203751101.1">
    <property type="nucleotide sequence ID" value="NZ_BAAAUC010000036.1"/>
</dbReference>
<organism evidence="1 2">
    <name type="scientific">Actinoplanes cyaneus</name>
    <dbReference type="NCBI Taxonomy" id="52696"/>
    <lineage>
        <taxon>Bacteria</taxon>
        <taxon>Bacillati</taxon>
        <taxon>Actinomycetota</taxon>
        <taxon>Actinomycetes</taxon>
        <taxon>Micromonosporales</taxon>
        <taxon>Micromonosporaceae</taxon>
        <taxon>Actinoplanes</taxon>
    </lineage>
</organism>